<comment type="caution">
    <text evidence="8">The sequence shown here is derived from an EMBL/GenBank/DDBJ whole genome shotgun (WGS) entry which is preliminary data.</text>
</comment>
<keyword evidence="1" id="KW-0479">Metal-binding</keyword>
<dbReference type="PANTHER" id="PTHR36206">
    <property type="entry name" value="ASPERCRYPTIN BIOSYNTHESIS CLUSTER-SPECIFIC TRANSCRIPTION REGULATOR ATNN-RELATED"/>
    <property type="match status" value="1"/>
</dbReference>
<evidence type="ECO:0000313" key="8">
    <source>
        <dbReference type="EMBL" id="KEP46814.1"/>
    </source>
</evidence>
<evidence type="ECO:0000256" key="4">
    <source>
        <dbReference type="ARBA" id="ARBA00023125"/>
    </source>
</evidence>
<dbReference type="InterPro" id="IPR052360">
    <property type="entry name" value="Transcr_Regulatory_Proteins"/>
</dbReference>
<evidence type="ECO:0000256" key="1">
    <source>
        <dbReference type="ARBA" id="ARBA00022723"/>
    </source>
</evidence>
<keyword evidence="2" id="KW-0862">Zinc</keyword>
<dbReference type="Pfam" id="PF00172">
    <property type="entry name" value="Zn_clus"/>
    <property type="match status" value="1"/>
</dbReference>
<dbReference type="EMBL" id="AZST01000941">
    <property type="protein sequence ID" value="KEP46814.1"/>
    <property type="molecule type" value="Genomic_DNA"/>
</dbReference>
<reference evidence="8 9" key="1">
    <citation type="submission" date="2013-12" db="EMBL/GenBank/DDBJ databases">
        <authorList>
            <person name="Cubeta M."/>
            <person name="Pakala S."/>
            <person name="Fedorova N."/>
            <person name="Thomas E."/>
            <person name="Dean R."/>
            <person name="Jabaji S."/>
            <person name="Neate S."/>
            <person name="Toda T."/>
            <person name="Tavantzis S."/>
            <person name="Vilgalys R."/>
            <person name="Bharathan N."/>
            <person name="Pakala S."/>
            <person name="Losada L.S."/>
            <person name="Zafar N."/>
            <person name="Nierman W."/>
        </authorList>
    </citation>
    <scope>NUCLEOTIDE SEQUENCE [LARGE SCALE GENOMIC DNA]</scope>
    <source>
        <strain evidence="8 9">123E</strain>
    </source>
</reference>
<dbReference type="SMART" id="SM00066">
    <property type="entry name" value="GAL4"/>
    <property type="match status" value="1"/>
</dbReference>
<organism evidence="8 9">
    <name type="scientific">Rhizoctonia solani 123E</name>
    <dbReference type="NCBI Taxonomy" id="1423351"/>
    <lineage>
        <taxon>Eukaryota</taxon>
        <taxon>Fungi</taxon>
        <taxon>Dikarya</taxon>
        <taxon>Basidiomycota</taxon>
        <taxon>Agaricomycotina</taxon>
        <taxon>Agaricomycetes</taxon>
        <taxon>Cantharellales</taxon>
        <taxon>Ceratobasidiaceae</taxon>
        <taxon>Rhizoctonia</taxon>
    </lineage>
</organism>
<accession>A0A074RJ48</accession>
<dbReference type="GO" id="GO:0000981">
    <property type="term" value="F:DNA-binding transcription factor activity, RNA polymerase II-specific"/>
    <property type="evidence" value="ECO:0007669"/>
    <property type="project" value="InterPro"/>
</dbReference>
<dbReference type="PANTHER" id="PTHR36206:SF12">
    <property type="entry name" value="ASPERCRYPTIN BIOSYNTHESIS CLUSTER-SPECIFIC TRANSCRIPTION REGULATOR ATNN-RELATED"/>
    <property type="match status" value="1"/>
</dbReference>
<evidence type="ECO:0000256" key="6">
    <source>
        <dbReference type="ARBA" id="ARBA00023242"/>
    </source>
</evidence>
<evidence type="ECO:0000256" key="2">
    <source>
        <dbReference type="ARBA" id="ARBA00022833"/>
    </source>
</evidence>
<dbReference type="Gene3D" id="4.10.240.10">
    <property type="entry name" value="Zn(2)-C6 fungal-type DNA-binding domain"/>
    <property type="match status" value="1"/>
</dbReference>
<dbReference type="PROSITE" id="PS00463">
    <property type="entry name" value="ZN2_CY6_FUNGAL_1"/>
    <property type="match status" value="1"/>
</dbReference>
<dbReference type="GO" id="GO:0003677">
    <property type="term" value="F:DNA binding"/>
    <property type="evidence" value="ECO:0007669"/>
    <property type="project" value="UniProtKB-KW"/>
</dbReference>
<dbReference type="HOGENOM" id="CLU_2321667_0_0_1"/>
<dbReference type="InterPro" id="IPR001138">
    <property type="entry name" value="Zn2Cys6_DnaBD"/>
</dbReference>
<evidence type="ECO:0000256" key="5">
    <source>
        <dbReference type="ARBA" id="ARBA00023163"/>
    </source>
</evidence>
<evidence type="ECO:0000313" key="9">
    <source>
        <dbReference type="Proteomes" id="UP000027456"/>
    </source>
</evidence>
<dbReference type="CDD" id="cd00067">
    <property type="entry name" value="GAL4"/>
    <property type="match status" value="1"/>
</dbReference>
<dbReference type="InterPro" id="IPR036864">
    <property type="entry name" value="Zn2-C6_fun-type_DNA-bd_sf"/>
</dbReference>
<name>A0A074RJ48_9AGAM</name>
<keyword evidence="3" id="KW-0805">Transcription regulation</keyword>
<protein>
    <submittedName>
        <fullName evidence="8">Fungal Zn, 2-cys(6) binuclear cluster domain protein</fullName>
    </submittedName>
</protein>
<dbReference type="PROSITE" id="PS50048">
    <property type="entry name" value="ZN2_CY6_FUNGAL_2"/>
    <property type="match status" value="1"/>
</dbReference>
<dbReference type="Proteomes" id="UP000027456">
    <property type="component" value="Unassembled WGS sequence"/>
</dbReference>
<keyword evidence="6" id="KW-0539">Nucleus</keyword>
<keyword evidence="4" id="KW-0238">DNA-binding</keyword>
<dbReference type="AlphaFoldDB" id="A0A074RJ48"/>
<evidence type="ECO:0000259" key="7">
    <source>
        <dbReference type="PROSITE" id="PS50048"/>
    </source>
</evidence>
<gene>
    <name evidence="8" type="ORF">V565_180240</name>
</gene>
<keyword evidence="5" id="KW-0804">Transcription</keyword>
<dbReference type="OrthoDB" id="5419315at2759"/>
<sequence>MSKSIVVPKHSIGGCLTCKRRKKKCDQQKPRCKRCIQGDFHCLGYGPSEDDCVNIPSHNTEVDFFHRTSYTLIQDVSGSPCSTSPVSLLIVVAIIRVFM</sequence>
<evidence type="ECO:0000256" key="3">
    <source>
        <dbReference type="ARBA" id="ARBA00023015"/>
    </source>
</evidence>
<dbReference type="SUPFAM" id="SSF57701">
    <property type="entry name" value="Zn2/Cys6 DNA-binding domain"/>
    <property type="match status" value="1"/>
</dbReference>
<dbReference type="GO" id="GO:0008270">
    <property type="term" value="F:zinc ion binding"/>
    <property type="evidence" value="ECO:0007669"/>
    <property type="project" value="InterPro"/>
</dbReference>
<proteinExistence type="predicted"/>
<feature type="domain" description="Zn(2)-C6 fungal-type" evidence="7">
    <location>
        <begin position="14"/>
        <end position="42"/>
    </location>
</feature>
<keyword evidence="9" id="KW-1185">Reference proteome</keyword>